<evidence type="ECO:0000313" key="2">
    <source>
        <dbReference type="EMBL" id="KAG2389161.1"/>
    </source>
</evidence>
<gene>
    <name evidence="2" type="ORF">C9374_014561</name>
</gene>
<feature type="compositionally biased region" description="Polar residues" evidence="1">
    <location>
        <begin position="53"/>
        <end position="63"/>
    </location>
</feature>
<evidence type="ECO:0000256" key="1">
    <source>
        <dbReference type="SAM" id="MobiDB-lite"/>
    </source>
</evidence>
<comment type="caution">
    <text evidence="2">The sequence shown here is derived from an EMBL/GenBank/DDBJ whole genome shotgun (WGS) entry which is preliminary data.</text>
</comment>
<dbReference type="GeneID" id="68107014"/>
<dbReference type="RefSeq" id="XP_044553153.1">
    <property type="nucleotide sequence ID" value="XM_044690562.1"/>
</dbReference>
<dbReference type="Proteomes" id="UP000816034">
    <property type="component" value="Unassembled WGS sequence"/>
</dbReference>
<proteinExistence type="predicted"/>
<keyword evidence="3" id="KW-1185">Reference proteome</keyword>
<sequence>MSLFGITMMGAQNCFEFHKGVYENFEEYDDNQCSQTRKQSEAEKQKFKYVKPSSDSRSLGSNQDQPFAIASKYISPLSRNASQFEKSKTIVKEPSQGPALDQTVEMNSFNYLKEKKEKHVRYNLEPSEKSKYPVTAYQEIGWLSNVRNVPSTSTFKDSGTSQYAHLFHNMSNIVREKNYNHSSTRDGRKFHFPCSHTDIVQYRNNMILNNHL</sequence>
<dbReference type="AlphaFoldDB" id="A0AA88GVH0"/>
<feature type="region of interest" description="Disordered" evidence="1">
    <location>
        <begin position="36"/>
        <end position="63"/>
    </location>
</feature>
<reference evidence="2 3" key="1">
    <citation type="journal article" date="2018" name="BMC Genomics">
        <title>The genome of Naegleria lovaniensis, the basis for a comparative approach to unravel pathogenicity factors of the human pathogenic amoeba N. fowleri.</title>
        <authorList>
            <person name="Liechti N."/>
            <person name="Schurch N."/>
            <person name="Bruggmann R."/>
            <person name="Wittwer M."/>
        </authorList>
    </citation>
    <scope>NUCLEOTIDE SEQUENCE [LARGE SCALE GENOMIC DNA]</scope>
    <source>
        <strain evidence="2 3">ATCC 30569</strain>
    </source>
</reference>
<accession>A0AA88GVH0</accession>
<protein>
    <submittedName>
        <fullName evidence="2">Uncharacterized protein</fullName>
    </submittedName>
</protein>
<evidence type="ECO:0000313" key="3">
    <source>
        <dbReference type="Proteomes" id="UP000816034"/>
    </source>
</evidence>
<organism evidence="2 3">
    <name type="scientific">Naegleria lovaniensis</name>
    <name type="common">Amoeba</name>
    <dbReference type="NCBI Taxonomy" id="51637"/>
    <lineage>
        <taxon>Eukaryota</taxon>
        <taxon>Discoba</taxon>
        <taxon>Heterolobosea</taxon>
        <taxon>Tetramitia</taxon>
        <taxon>Eutetramitia</taxon>
        <taxon>Vahlkampfiidae</taxon>
        <taxon>Naegleria</taxon>
    </lineage>
</organism>
<name>A0AA88GVH0_NAELO</name>
<dbReference type="EMBL" id="PYSW02000008">
    <property type="protein sequence ID" value="KAG2389161.1"/>
    <property type="molecule type" value="Genomic_DNA"/>
</dbReference>